<name>A0A9P6HCY4_9AGAM</name>
<feature type="compositionally biased region" description="Pro residues" evidence="1">
    <location>
        <begin position="127"/>
        <end position="142"/>
    </location>
</feature>
<feature type="compositionally biased region" description="Basic and acidic residues" evidence="1">
    <location>
        <begin position="49"/>
        <end position="59"/>
    </location>
</feature>
<dbReference type="AlphaFoldDB" id="A0A9P6HCY4"/>
<evidence type="ECO:0000313" key="3">
    <source>
        <dbReference type="Proteomes" id="UP000736335"/>
    </source>
</evidence>
<gene>
    <name evidence="2" type="ORF">BJ322DRAFT_1109882</name>
</gene>
<dbReference type="Proteomes" id="UP000736335">
    <property type="component" value="Unassembled WGS sequence"/>
</dbReference>
<sequence length="347" mass="38480">MSELCCCNMCVRRFGTPQVVARSTWYTHNPGGKKATRLAERQSCIDAIRRDNDLSRDNSRSGTSPLLGKRPAEEDEDPPEGAKRVARSGSPPGGPPSRMHTPLSDQGMYSPPRSQPLSPPLSRSPLPILPPSPPPPPPPPPLDFDQDNSPASSGRSTPVDHLYPPATVERIQVAVDFIKHVQAARLADQFIPEDLADFLDPQEHETTPLDDPNLMLSLQAFIWFLGCTQSSYEQMCLITQARDPGINMLSYYRVERRARQLSGIVTWEHEMCVKSCVGFTGDMPPFSGVLVGDIPYVPFPRDASRHFATFRDISILSIPSYPPPPMHPYTSLHTRISPFTSLLPSLY</sequence>
<dbReference type="OrthoDB" id="3261594at2759"/>
<protein>
    <submittedName>
        <fullName evidence="2">Uncharacterized protein</fullName>
    </submittedName>
</protein>
<reference evidence="2" key="1">
    <citation type="journal article" date="2020" name="Nat. Commun.">
        <title>Large-scale genome sequencing of mycorrhizal fungi provides insights into the early evolution of symbiotic traits.</title>
        <authorList>
            <person name="Miyauchi S."/>
            <person name="Kiss E."/>
            <person name="Kuo A."/>
            <person name="Drula E."/>
            <person name="Kohler A."/>
            <person name="Sanchez-Garcia M."/>
            <person name="Morin E."/>
            <person name="Andreopoulos B."/>
            <person name="Barry K.W."/>
            <person name="Bonito G."/>
            <person name="Buee M."/>
            <person name="Carver A."/>
            <person name="Chen C."/>
            <person name="Cichocki N."/>
            <person name="Clum A."/>
            <person name="Culley D."/>
            <person name="Crous P.W."/>
            <person name="Fauchery L."/>
            <person name="Girlanda M."/>
            <person name="Hayes R.D."/>
            <person name="Keri Z."/>
            <person name="LaButti K."/>
            <person name="Lipzen A."/>
            <person name="Lombard V."/>
            <person name="Magnuson J."/>
            <person name="Maillard F."/>
            <person name="Murat C."/>
            <person name="Nolan M."/>
            <person name="Ohm R.A."/>
            <person name="Pangilinan J."/>
            <person name="Pereira M.F."/>
            <person name="Perotto S."/>
            <person name="Peter M."/>
            <person name="Pfister S."/>
            <person name="Riley R."/>
            <person name="Sitrit Y."/>
            <person name="Stielow J.B."/>
            <person name="Szollosi G."/>
            <person name="Zifcakova L."/>
            <person name="Stursova M."/>
            <person name="Spatafora J.W."/>
            <person name="Tedersoo L."/>
            <person name="Vaario L.M."/>
            <person name="Yamada A."/>
            <person name="Yan M."/>
            <person name="Wang P."/>
            <person name="Xu J."/>
            <person name="Bruns T."/>
            <person name="Baldrian P."/>
            <person name="Vilgalys R."/>
            <person name="Dunand C."/>
            <person name="Henrissat B."/>
            <person name="Grigoriev I.V."/>
            <person name="Hibbett D."/>
            <person name="Nagy L.G."/>
            <person name="Martin F.M."/>
        </authorList>
    </citation>
    <scope>NUCLEOTIDE SEQUENCE</scope>
    <source>
        <strain evidence="2">UH-Tt-Lm1</strain>
    </source>
</reference>
<feature type="region of interest" description="Disordered" evidence="1">
    <location>
        <begin position="49"/>
        <end position="162"/>
    </location>
</feature>
<reference evidence="2" key="2">
    <citation type="submission" date="2020-11" db="EMBL/GenBank/DDBJ databases">
        <authorList>
            <consortium name="DOE Joint Genome Institute"/>
            <person name="Kuo A."/>
            <person name="Miyauchi S."/>
            <person name="Kiss E."/>
            <person name="Drula E."/>
            <person name="Kohler A."/>
            <person name="Sanchez-Garcia M."/>
            <person name="Andreopoulos B."/>
            <person name="Barry K.W."/>
            <person name="Bonito G."/>
            <person name="Buee M."/>
            <person name="Carver A."/>
            <person name="Chen C."/>
            <person name="Cichocki N."/>
            <person name="Clum A."/>
            <person name="Culley D."/>
            <person name="Crous P.W."/>
            <person name="Fauchery L."/>
            <person name="Girlanda M."/>
            <person name="Hayes R."/>
            <person name="Keri Z."/>
            <person name="Labutti K."/>
            <person name="Lipzen A."/>
            <person name="Lombard V."/>
            <person name="Magnuson J."/>
            <person name="Maillard F."/>
            <person name="Morin E."/>
            <person name="Murat C."/>
            <person name="Nolan M."/>
            <person name="Ohm R."/>
            <person name="Pangilinan J."/>
            <person name="Pereira M."/>
            <person name="Perotto S."/>
            <person name="Peter M."/>
            <person name="Riley R."/>
            <person name="Sitrit Y."/>
            <person name="Stielow B."/>
            <person name="Szollosi G."/>
            <person name="Zifcakova L."/>
            <person name="Stursova M."/>
            <person name="Spatafora J.W."/>
            <person name="Tedersoo L."/>
            <person name="Vaario L.-M."/>
            <person name="Yamada A."/>
            <person name="Yan M."/>
            <person name="Wang P."/>
            <person name="Xu J."/>
            <person name="Bruns T."/>
            <person name="Baldrian P."/>
            <person name="Vilgalys R."/>
            <person name="Henrissat B."/>
            <person name="Grigoriev I.V."/>
            <person name="Hibbett D."/>
            <person name="Nagy L.G."/>
            <person name="Martin F.M."/>
        </authorList>
    </citation>
    <scope>NUCLEOTIDE SEQUENCE</scope>
    <source>
        <strain evidence="2">UH-Tt-Lm1</strain>
    </source>
</reference>
<dbReference type="EMBL" id="WIUZ02000009">
    <property type="protein sequence ID" value="KAF9784041.1"/>
    <property type="molecule type" value="Genomic_DNA"/>
</dbReference>
<organism evidence="2 3">
    <name type="scientific">Thelephora terrestris</name>
    <dbReference type="NCBI Taxonomy" id="56493"/>
    <lineage>
        <taxon>Eukaryota</taxon>
        <taxon>Fungi</taxon>
        <taxon>Dikarya</taxon>
        <taxon>Basidiomycota</taxon>
        <taxon>Agaricomycotina</taxon>
        <taxon>Agaricomycetes</taxon>
        <taxon>Thelephorales</taxon>
        <taxon>Thelephoraceae</taxon>
        <taxon>Thelephora</taxon>
    </lineage>
</organism>
<accession>A0A9P6HCY4</accession>
<keyword evidence="3" id="KW-1185">Reference proteome</keyword>
<feature type="compositionally biased region" description="Polar residues" evidence="1">
    <location>
        <begin position="147"/>
        <end position="156"/>
    </location>
</feature>
<comment type="caution">
    <text evidence="2">The sequence shown here is derived from an EMBL/GenBank/DDBJ whole genome shotgun (WGS) entry which is preliminary data.</text>
</comment>
<evidence type="ECO:0000256" key="1">
    <source>
        <dbReference type="SAM" id="MobiDB-lite"/>
    </source>
</evidence>
<evidence type="ECO:0000313" key="2">
    <source>
        <dbReference type="EMBL" id="KAF9784041.1"/>
    </source>
</evidence>
<proteinExistence type="predicted"/>